<protein>
    <recommendedName>
        <fullName evidence="2">DUF115 domain-containing protein</fullName>
    </recommendedName>
</protein>
<accession>A0A645EYS4</accession>
<proteinExistence type="predicted"/>
<reference evidence="1" key="1">
    <citation type="submission" date="2019-08" db="EMBL/GenBank/DDBJ databases">
        <authorList>
            <person name="Kucharzyk K."/>
            <person name="Murdoch R.W."/>
            <person name="Higgins S."/>
            <person name="Loffler F."/>
        </authorList>
    </citation>
    <scope>NUCLEOTIDE SEQUENCE</scope>
</reference>
<evidence type="ECO:0000313" key="1">
    <source>
        <dbReference type="EMBL" id="MPN07205.1"/>
    </source>
</evidence>
<comment type="caution">
    <text evidence="1">The sequence shown here is derived from an EMBL/GenBank/DDBJ whole genome shotgun (WGS) entry which is preliminary data.</text>
</comment>
<evidence type="ECO:0008006" key="2">
    <source>
        <dbReference type="Google" id="ProtNLM"/>
    </source>
</evidence>
<sequence length="181" mass="21172">MLYDGNFYDKNIKDFIECKTKYDKSIFFMRDNALIKYKHEFLKLDNIFYQHAKHFQNGDKCNIDLTKNISAPVNVVVAAIQIALYMGFSEIYLLGCDFNSFASREELHFYKDTAEKTISLADELKFYSLVAKHHYSLEKLSKEIGSKIINLTKNSLLDAYEFGNINDLELEKKFDNHECTK</sequence>
<dbReference type="Gene3D" id="3.90.1480.10">
    <property type="entry name" value="Alpha-2,3-sialyltransferase"/>
    <property type="match status" value="1"/>
</dbReference>
<organism evidence="1">
    <name type="scientific">bioreactor metagenome</name>
    <dbReference type="NCBI Taxonomy" id="1076179"/>
    <lineage>
        <taxon>unclassified sequences</taxon>
        <taxon>metagenomes</taxon>
        <taxon>ecological metagenomes</taxon>
    </lineage>
</organism>
<gene>
    <name evidence="1" type="ORF">SDC9_154471</name>
</gene>
<dbReference type="AlphaFoldDB" id="A0A645EYS4"/>
<name>A0A645EYS4_9ZZZZ</name>
<dbReference type="EMBL" id="VSSQ01053170">
    <property type="protein sequence ID" value="MPN07205.1"/>
    <property type="molecule type" value="Genomic_DNA"/>
</dbReference>